<organism evidence="15 16">
    <name type="scientific">Drosophila virilis</name>
    <name type="common">Fruit fly</name>
    <dbReference type="NCBI Taxonomy" id="7244"/>
    <lineage>
        <taxon>Eukaryota</taxon>
        <taxon>Metazoa</taxon>
        <taxon>Ecdysozoa</taxon>
        <taxon>Arthropoda</taxon>
        <taxon>Hexapoda</taxon>
        <taxon>Insecta</taxon>
        <taxon>Pterygota</taxon>
        <taxon>Neoptera</taxon>
        <taxon>Endopterygota</taxon>
        <taxon>Diptera</taxon>
        <taxon>Brachycera</taxon>
        <taxon>Muscomorpha</taxon>
        <taxon>Ephydroidea</taxon>
        <taxon>Drosophilidae</taxon>
        <taxon>Drosophila</taxon>
    </lineage>
</organism>
<dbReference type="EMBL" id="CH940647">
    <property type="protein sequence ID" value="KRF83904.1"/>
    <property type="molecule type" value="Genomic_DNA"/>
</dbReference>
<name>A0A0Q9WUK9_DROVI</name>
<feature type="region of interest" description="Disordered" evidence="12">
    <location>
        <begin position="848"/>
        <end position="869"/>
    </location>
</feature>
<dbReference type="GO" id="GO:0000932">
    <property type="term" value="C:P-body"/>
    <property type="evidence" value="ECO:0007669"/>
    <property type="project" value="UniProtKB-SubCell"/>
</dbReference>
<dbReference type="Gene3D" id="4.10.1000.10">
    <property type="entry name" value="Zinc finger, CCCH-type"/>
    <property type="match status" value="1"/>
</dbReference>
<dbReference type="FunCoup" id="A0A0Q9WUK9">
    <property type="interactions" value="991"/>
</dbReference>
<dbReference type="PANTHER" id="PTHR13139">
    <property type="entry name" value="RING FINGER AND CCCH-TYPE ZINC FINGER DOMAIN-CONTAINING PROTEIN"/>
    <property type="match status" value="1"/>
</dbReference>
<evidence type="ECO:0000256" key="8">
    <source>
        <dbReference type="ARBA" id="ARBA00022771"/>
    </source>
</evidence>
<dbReference type="SUPFAM" id="SSF90229">
    <property type="entry name" value="CCCH zinc finger"/>
    <property type="match status" value="1"/>
</dbReference>
<accession>A0A0Q9WUK9</accession>
<dbReference type="InterPro" id="IPR052249">
    <property type="entry name" value="Roquin_domain"/>
</dbReference>
<dbReference type="Pfam" id="PF00642">
    <property type="entry name" value="zf-CCCH"/>
    <property type="match status" value="1"/>
</dbReference>
<reference evidence="15 16" key="1">
    <citation type="journal article" date="2007" name="Nature">
        <title>Evolution of genes and genomes on the Drosophila phylogeny.</title>
        <authorList>
            <consortium name="Drosophila 12 Genomes Consortium"/>
            <person name="Clark A.G."/>
            <person name="Eisen M.B."/>
            <person name="Smith D.R."/>
            <person name="Bergman C.M."/>
            <person name="Oliver B."/>
            <person name="Markow T.A."/>
            <person name="Kaufman T.C."/>
            <person name="Kellis M."/>
            <person name="Gelbart W."/>
            <person name="Iyer V.N."/>
            <person name="Pollard D.A."/>
            <person name="Sackton T.B."/>
            <person name="Larracuente A.M."/>
            <person name="Singh N.D."/>
            <person name="Abad J.P."/>
            <person name="Abt D.N."/>
            <person name="Adryan B."/>
            <person name="Aguade M."/>
            <person name="Akashi H."/>
            <person name="Anderson W.W."/>
            <person name="Aquadro C.F."/>
            <person name="Ardell D.H."/>
            <person name="Arguello R."/>
            <person name="Artieri C.G."/>
            <person name="Barbash D.A."/>
            <person name="Barker D."/>
            <person name="Barsanti P."/>
            <person name="Batterham P."/>
            <person name="Batzoglou S."/>
            <person name="Begun D."/>
            <person name="Bhutkar A."/>
            <person name="Blanco E."/>
            <person name="Bosak S.A."/>
            <person name="Bradley R.K."/>
            <person name="Brand A.D."/>
            <person name="Brent M.R."/>
            <person name="Brooks A.N."/>
            <person name="Brown R.H."/>
            <person name="Butlin R.K."/>
            <person name="Caggese C."/>
            <person name="Calvi B.R."/>
            <person name="Bernardo de Carvalho A."/>
            <person name="Caspi A."/>
            <person name="Castrezana S."/>
            <person name="Celniker S.E."/>
            <person name="Chang J.L."/>
            <person name="Chapple C."/>
            <person name="Chatterji S."/>
            <person name="Chinwalla A."/>
            <person name="Civetta A."/>
            <person name="Clifton S.W."/>
            <person name="Comeron J.M."/>
            <person name="Costello J.C."/>
            <person name="Coyne J.A."/>
            <person name="Daub J."/>
            <person name="David R.G."/>
            <person name="Delcher A.L."/>
            <person name="Delehaunty K."/>
            <person name="Do C.B."/>
            <person name="Ebling H."/>
            <person name="Edwards K."/>
            <person name="Eickbush T."/>
            <person name="Evans J.D."/>
            <person name="Filipski A."/>
            <person name="Findeiss S."/>
            <person name="Freyhult E."/>
            <person name="Fulton L."/>
            <person name="Fulton R."/>
            <person name="Garcia A.C."/>
            <person name="Gardiner A."/>
            <person name="Garfield D.A."/>
            <person name="Garvin B.E."/>
            <person name="Gibson G."/>
            <person name="Gilbert D."/>
            <person name="Gnerre S."/>
            <person name="Godfrey J."/>
            <person name="Good R."/>
            <person name="Gotea V."/>
            <person name="Gravely B."/>
            <person name="Greenberg A.J."/>
            <person name="Griffiths-Jones S."/>
            <person name="Gross S."/>
            <person name="Guigo R."/>
            <person name="Gustafson E.A."/>
            <person name="Haerty W."/>
            <person name="Hahn M.W."/>
            <person name="Halligan D.L."/>
            <person name="Halpern A.L."/>
            <person name="Halter G.M."/>
            <person name="Han M.V."/>
            <person name="Heger A."/>
            <person name="Hillier L."/>
            <person name="Hinrichs A.S."/>
            <person name="Holmes I."/>
            <person name="Hoskins R.A."/>
            <person name="Hubisz M.J."/>
            <person name="Hultmark D."/>
            <person name="Huntley M.A."/>
            <person name="Jaffe D.B."/>
            <person name="Jagadeeshan S."/>
            <person name="Jeck W.R."/>
            <person name="Johnson J."/>
            <person name="Jones C.D."/>
            <person name="Jordan W.C."/>
            <person name="Karpen G.H."/>
            <person name="Kataoka E."/>
            <person name="Keightley P.D."/>
            <person name="Kheradpour P."/>
            <person name="Kirkness E.F."/>
            <person name="Koerich L.B."/>
            <person name="Kristiansen K."/>
            <person name="Kudrna D."/>
            <person name="Kulathinal R.J."/>
            <person name="Kumar S."/>
            <person name="Kwok R."/>
            <person name="Lander E."/>
            <person name="Langley C.H."/>
            <person name="Lapoint R."/>
            <person name="Lazzaro B.P."/>
            <person name="Lee S.J."/>
            <person name="Levesque L."/>
            <person name="Li R."/>
            <person name="Lin C.F."/>
            <person name="Lin M.F."/>
            <person name="Lindblad-Toh K."/>
            <person name="Llopart A."/>
            <person name="Long M."/>
            <person name="Low L."/>
            <person name="Lozovsky E."/>
            <person name="Lu J."/>
            <person name="Luo M."/>
            <person name="Machado C.A."/>
            <person name="Makalowski W."/>
            <person name="Marzo M."/>
            <person name="Matsuda M."/>
            <person name="Matzkin L."/>
            <person name="McAllister B."/>
            <person name="McBride C.S."/>
            <person name="McKernan B."/>
            <person name="McKernan K."/>
            <person name="Mendez-Lago M."/>
            <person name="Minx P."/>
            <person name="Mollenhauer M.U."/>
            <person name="Montooth K."/>
            <person name="Mount S.M."/>
            <person name="Mu X."/>
            <person name="Myers E."/>
            <person name="Negre B."/>
            <person name="Newfeld S."/>
            <person name="Nielsen R."/>
            <person name="Noor M.A."/>
            <person name="O'Grady P."/>
            <person name="Pachter L."/>
            <person name="Papaceit M."/>
            <person name="Parisi M.J."/>
            <person name="Parisi M."/>
            <person name="Parts L."/>
            <person name="Pedersen J.S."/>
            <person name="Pesole G."/>
            <person name="Phillippy A.M."/>
            <person name="Ponting C.P."/>
            <person name="Pop M."/>
            <person name="Porcelli D."/>
            <person name="Powell J.R."/>
            <person name="Prohaska S."/>
            <person name="Pruitt K."/>
            <person name="Puig M."/>
            <person name="Quesneville H."/>
            <person name="Ram K.R."/>
            <person name="Rand D."/>
            <person name="Rasmussen M.D."/>
            <person name="Reed L.K."/>
            <person name="Reenan R."/>
            <person name="Reily A."/>
            <person name="Remington K.A."/>
            <person name="Rieger T.T."/>
            <person name="Ritchie M.G."/>
            <person name="Robin C."/>
            <person name="Rogers Y.H."/>
            <person name="Rohde C."/>
            <person name="Rozas J."/>
            <person name="Rubenfield M.J."/>
            <person name="Ruiz A."/>
            <person name="Russo S."/>
            <person name="Salzberg S.L."/>
            <person name="Sanchez-Gracia A."/>
            <person name="Saranga D.J."/>
            <person name="Sato H."/>
            <person name="Schaeffer S.W."/>
            <person name="Schatz M.C."/>
            <person name="Schlenke T."/>
            <person name="Schwartz R."/>
            <person name="Segarra C."/>
            <person name="Singh R.S."/>
            <person name="Sirot L."/>
            <person name="Sirota M."/>
            <person name="Sisneros N.B."/>
            <person name="Smith C.D."/>
            <person name="Smith T.F."/>
            <person name="Spieth J."/>
            <person name="Stage D.E."/>
            <person name="Stark A."/>
            <person name="Stephan W."/>
            <person name="Strausberg R.L."/>
            <person name="Strempel S."/>
            <person name="Sturgill D."/>
            <person name="Sutton G."/>
            <person name="Sutton G.G."/>
            <person name="Tao W."/>
            <person name="Teichmann S."/>
            <person name="Tobari Y.N."/>
            <person name="Tomimura Y."/>
            <person name="Tsolas J.M."/>
            <person name="Valente V.L."/>
            <person name="Venter E."/>
            <person name="Venter J.C."/>
            <person name="Vicario S."/>
            <person name="Vieira F.G."/>
            <person name="Vilella A.J."/>
            <person name="Villasante A."/>
            <person name="Walenz B."/>
            <person name="Wang J."/>
            <person name="Wasserman M."/>
            <person name="Watts T."/>
            <person name="Wilson D."/>
            <person name="Wilson R.K."/>
            <person name="Wing R.A."/>
            <person name="Wolfner M.F."/>
            <person name="Wong A."/>
            <person name="Wong G.K."/>
            <person name="Wu C.I."/>
            <person name="Wu G."/>
            <person name="Yamamoto D."/>
            <person name="Yang H.P."/>
            <person name="Yang S.P."/>
            <person name="Yorke J.A."/>
            <person name="Yoshida K."/>
            <person name="Zdobnov E."/>
            <person name="Zhang P."/>
            <person name="Zhang Y."/>
            <person name="Zimin A.V."/>
            <person name="Baldwin J."/>
            <person name="Abdouelleil A."/>
            <person name="Abdulkadir J."/>
            <person name="Abebe A."/>
            <person name="Abera B."/>
            <person name="Abreu J."/>
            <person name="Acer S.C."/>
            <person name="Aftuck L."/>
            <person name="Alexander A."/>
            <person name="An P."/>
            <person name="Anderson E."/>
            <person name="Anderson S."/>
            <person name="Arachi H."/>
            <person name="Azer M."/>
            <person name="Bachantsang P."/>
            <person name="Barry A."/>
            <person name="Bayul T."/>
            <person name="Berlin A."/>
            <person name="Bessette D."/>
            <person name="Bloom T."/>
            <person name="Blye J."/>
            <person name="Boguslavskiy L."/>
            <person name="Bonnet C."/>
            <person name="Boukhgalter B."/>
            <person name="Bourzgui I."/>
            <person name="Brown A."/>
            <person name="Cahill P."/>
            <person name="Channer S."/>
            <person name="Cheshatsang Y."/>
            <person name="Chuda L."/>
            <person name="Citroen M."/>
            <person name="Collymore A."/>
            <person name="Cooke P."/>
            <person name="Costello M."/>
            <person name="D'Aco K."/>
            <person name="Daza R."/>
            <person name="De Haan G."/>
            <person name="DeGray S."/>
            <person name="DeMaso C."/>
            <person name="Dhargay N."/>
            <person name="Dooley K."/>
            <person name="Dooley E."/>
            <person name="Doricent M."/>
            <person name="Dorje P."/>
            <person name="Dorjee K."/>
            <person name="Dupes A."/>
            <person name="Elong R."/>
            <person name="Falk J."/>
            <person name="Farina A."/>
            <person name="Faro S."/>
            <person name="Ferguson D."/>
            <person name="Fisher S."/>
            <person name="Foley C.D."/>
            <person name="Franke A."/>
            <person name="Friedrich D."/>
            <person name="Gadbois L."/>
            <person name="Gearin G."/>
            <person name="Gearin C.R."/>
            <person name="Giannoukos G."/>
            <person name="Goode T."/>
            <person name="Graham J."/>
            <person name="Grandbois E."/>
            <person name="Grewal S."/>
            <person name="Gyaltsen K."/>
            <person name="Hafez N."/>
            <person name="Hagos B."/>
            <person name="Hall J."/>
            <person name="Henson C."/>
            <person name="Hollinger A."/>
            <person name="Honan T."/>
            <person name="Huard M.D."/>
            <person name="Hughes L."/>
            <person name="Hurhula B."/>
            <person name="Husby M.E."/>
            <person name="Kamat A."/>
            <person name="Kanga B."/>
            <person name="Kashin S."/>
            <person name="Khazanovich D."/>
            <person name="Kisner P."/>
            <person name="Lance K."/>
            <person name="Lara M."/>
            <person name="Lee W."/>
            <person name="Lennon N."/>
            <person name="Letendre F."/>
            <person name="LeVine R."/>
            <person name="Lipovsky A."/>
            <person name="Liu X."/>
            <person name="Liu J."/>
            <person name="Liu S."/>
            <person name="Lokyitsang T."/>
            <person name="Lokyitsang Y."/>
            <person name="Lubonja R."/>
            <person name="Lui A."/>
            <person name="MacDonald P."/>
            <person name="Magnisalis V."/>
            <person name="Maru K."/>
            <person name="Matthews C."/>
            <person name="McCusker W."/>
            <person name="McDonough S."/>
            <person name="Mehta T."/>
            <person name="Meldrim J."/>
            <person name="Meneus L."/>
            <person name="Mihai O."/>
            <person name="Mihalev A."/>
            <person name="Mihova T."/>
            <person name="Mittelman R."/>
            <person name="Mlenga V."/>
            <person name="Montmayeur A."/>
            <person name="Mulrain L."/>
            <person name="Navidi A."/>
            <person name="Naylor J."/>
            <person name="Negash T."/>
            <person name="Nguyen T."/>
            <person name="Nguyen N."/>
            <person name="Nicol R."/>
            <person name="Norbu C."/>
            <person name="Norbu N."/>
            <person name="Novod N."/>
            <person name="O'Neill B."/>
            <person name="Osman S."/>
            <person name="Markiewicz E."/>
            <person name="Oyono O.L."/>
            <person name="Patti C."/>
            <person name="Phunkhang P."/>
            <person name="Pierre F."/>
            <person name="Priest M."/>
            <person name="Raghuraman S."/>
            <person name="Rege F."/>
            <person name="Reyes R."/>
            <person name="Rise C."/>
            <person name="Rogov P."/>
            <person name="Ross K."/>
            <person name="Ryan E."/>
            <person name="Settipalli S."/>
            <person name="Shea T."/>
            <person name="Sherpa N."/>
            <person name="Shi L."/>
            <person name="Shih D."/>
            <person name="Sparrow T."/>
            <person name="Spaulding J."/>
            <person name="Stalker J."/>
            <person name="Stange-Thomann N."/>
            <person name="Stavropoulos S."/>
            <person name="Stone C."/>
            <person name="Strader C."/>
            <person name="Tesfaye S."/>
            <person name="Thomson T."/>
            <person name="Thoulutsang Y."/>
            <person name="Thoulutsang D."/>
            <person name="Topham K."/>
            <person name="Topping I."/>
            <person name="Tsamla T."/>
            <person name="Vassiliev H."/>
            <person name="Vo A."/>
            <person name="Wangchuk T."/>
            <person name="Wangdi T."/>
            <person name="Weiand M."/>
            <person name="Wilkinson J."/>
            <person name="Wilson A."/>
            <person name="Yadav S."/>
            <person name="Young G."/>
            <person name="Yu Q."/>
            <person name="Zembek L."/>
            <person name="Zhong D."/>
            <person name="Zimmer A."/>
            <person name="Zwirko Z."/>
            <person name="Jaffe D.B."/>
            <person name="Alvarez P."/>
            <person name="Brockman W."/>
            <person name="Butler J."/>
            <person name="Chin C."/>
            <person name="Gnerre S."/>
            <person name="Grabherr M."/>
            <person name="Kleber M."/>
            <person name="Mauceli E."/>
            <person name="MacCallum I."/>
        </authorList>
    </citation>
    <scope>NUCLEOTIDE SEQUENCE [LARGE SCALE GENOMIC DNA]</scope>
    <source>
        <strain evidence="16">Tucson 15010-1051.87</strain>
    </source>
</reference>
<dbReference type="GO" id="GO:0003729">
    <property type="term" value="F:mRNA binding"/>
    <property type="evidence" value="ECO:0007669"/>
    <property type="project" value="TreeGrafter"/>
</dbReference>
<keyword evidence="16" id="KW-1185">Reference proteome</keyword>
<dbReference type="GO" id="GO:0000288">
    <property type="term" value="P:nuclear-transcribed mRNA catabolic process, deadenylation-dependent decay"/>
    <property type="evidence" value="ECO:0007669"/>
    <property type="project" value="TreeGrafter"/>
</dbReference>
<evidence type="ECO:0000256" key="6">
    <source>
        <dbReference type="ARBA" id="ARBA00022679"/>
    </source>
</evidence>
<feature type="domain" description="RING-type" evidence="13">
    <location>
        <begin position="73"/>
        <end position="113"/>
    </location>
</feature>
<keyword evidence="7 11" id="KW-0479">Metal-binding</keyword>
<dbReference type="Pfam" id="PF21206">
    <property type="entry name" value="Roquin_1_2-like_ROQ"/>
    <property type="match status" value="1"/>
</dbReference>
<dbReference type="InterPro" id="IPR017907">
    <property type="entry name" value="Znf_RING_CS"/>
</dbReference>
<evidence type="ECO:0000256" key="5">
    <source>
        <dbReference type="ARBA" id="ARBA00022490"/>
    </source>
</evidence>
<dbReference type="GO" id="GO:0003725">
    <property type="term" value="F:double-stranded RNA binding"/>
    <property type="evidence" value="ECO:0007669"/>
    <property type="project" value="TreeGrafter"/>
</dbReference>
<dbReference type="InParanoid" id="A0A0Q9WUK9"/>
<dbReference type="CDD" id="cd16638">
    <property type="entry name" value="mRING-HC-C3HC3D_Roquin"/>
    <property type="match status" value="1"/>
</dbReference>
<dbReference type="AlphaFoldDB" id="A0A0Q9WUK9"/>
<dbReference type="GO" id="GO:0006511">
    <property type="term" value="P:ubiquitin-dependent protein catabolic process"/>
    <property type="evidence" value="ECO:0007669"/>
    <property type="project" value="TreeGrafter"/>
</dbReference>
<comment type="pathway">
    <text evidence="3">Protein modification; protein ubiquitination.</text>
</comment>
<dbReference type="InterPro" id="IPR013083">
    <property type="entry name" value="Znf_RING/FYVE/PHD"/>
</dbReference>
<feature type="domain" description="C3H1-type" evidence="14">
    <location>
        <begin position="482"/>
        <end position="510"/>
    </location>
</feature>
<evidence type="ECO:0000313" key="16">
    <source>
        <dbReference type="Proteomes" id="UP000008792"/>
    </source>
</evidence>
<protein>
    <recommendedName>
        <fullName evidence="4">RING-type E3 ubiquitin transferase</fullName>
        <ecNumber evidence="4">2.3.2.27</ecNumber>
    </recommendedName>
</protein>
<evidence type="ECO:0000256" key="1">
    <source>
        <dbReference type="ARBA" id="ARBA00000900"/>
    </source>
</evidence>
<dbReference type="PROSITE" id="PS50103">
    <property type="entry name" value="ZF_C3H1"/>
    <property type="match status" value="1"/>
</dbReference>
<feature type="zinc finger region" description="C3H1-type" evidence="11">
    <location>
        <begin position="482"/>
        <end position="510"/>
    </location>
</feature>
<dbReference type="PROSITE" id="PS00518">
    <property type="entry name" value="ZF_RING_1"/>
    <property type="match status" value="1"/>
</dbReference>
<comment type="catalytic activity">
    <reaction evidence="1">
        <text>S-ubiquitinyl-[E2 ubiquitin-conjugating enzyme]-L-cysteine + [acceptor protein]-L-lysine = [E2 ubiquitin-conjugating enzyme]-L-cysteine + N(6)-ubiquitinyl-[acceptor protein]-L-lysine.</text>
        <dbReference type="EC" id="2.3.2.27"/>
    </reaction>
</comment>
<dbReference type="FunFam" id="1.20.120.1790:FF:000001">
    <property type="entry name" value="roquin-1 isoform X1"/>
    <property type="match status" value="1"/>
</dbReference>
<keyword evidence="6" id="KW-0808">Transferase</keyword>
<keyword evidence="10" id="KW-0694">RNA-binding</keyword>
<dbReference type="PROSITE" id="PS50089">
    <property type="entry name" value="ZF_RING_2"/>
    <property type="match status" value="1"/>
</dbReference>
<dbReference type="STRING" id="7244.A0A0Q9WUK9"/>
<feature type="region of interest" description="Disordered" evidence="12">
    <location>
        <begin position="621"/>
        <end position="686"/>
    </location>
</feature>
<evidence type="ECO:0000256" key="4">
    <source>
        <dbReference type="ARBA" id="ARBA00012483"/>
    </source>
</evidence>
<proteinExistence type="predicted"/>
<dbReference type="SUPFAM" id="SSF57850">
    <property type="entry name" value="RING/U-box"/>
    <property type="match status" value="1"/>
</dbReference>
<evidence type="ECO:0000256" key="7">
    <source>
        <dbReference type="ARBA" id="ARBA00022723"/>
    </source>
</evidence>
<dbReference type="GO" id="GO:0008270">
    <property type="term" value="F:zinc ion binding"/>
    <property type="evidence" value="ECO:0007669"/>
    <property type="project" value="UniProtKB-KW"/>
</dbReference>
<dbReference type="PANTHER" id="PTHR13139:SF54">
    <property type="entry name" value="RING-TYPE E3 UBIQUITIN TRANSFERASE"/>
    <property type="match status" value="1"/>
</dbReference>
<dbReference type="GO" id="GO:0000209">
    <property type="term" value="P:protein polyubiquitination"/>
    <property type="evidence" value="ECO:0007669"/>
    <property type="project" value="TreeGrafter"/>
</dbReference>
<dbReference type="InterPro" id="IPR000571">
    <property type="entry name" value="Znf_CCCH"/>
</dbReference>
<evidence type="ECO:0000256" key="12">
    <source>
        <dbReference type="SAM" id="MobiDB-lite"/>
    </source>
</evidence>
<dbReference type="GO" id="GO:0010494">
    <property type="term" value="C:cytoplasmic stress granule"/>
    <property type="evidence" value="ECO:0007669"/>
    <property type="project" value="TreeGrafter"/>
</dbReference>
<comment type="subcellular location">
    <subcellularLocation>
        <location evidence="2">Cytoplasm</location>
        <location evidence="2">P-body</location>
    </subcellularLocation>
</comment>
<sequence>MTLNYVQISLHCATVSYIYKVLYNYISTYICVWALLKNKIIIIWSRNCSELPVLAYAEIMPIQAPSWTDFLNCPICCNEFEASQRVPISLGCGHTICKPCLTTLYNRQCPYDQTLIVTDIENLPLNYALLQLVGNGSGGTGGGGAAEEELADLAPSVLKLQPEQLKCYKLGRKCIEELALHLKSFLNLNSSNLLTRPMQRKLVTLVNCQLMEEEGRVRALRAARSLGERTVTELILQHQNPQQLSSNLWAAVRTRGCQFLGPAMQEEVLKLVLLALEEGSALSRKVLVMFVVQRLEPRFPQASKTSIGHVVQLLYRASCFKVSKREADSSLMQLKEEFRTYDALRREHDAQIVQIATEAGLRIAPEQWSSLLYGDITHKSHMQSIIDKLQTPSAFAQSVQELVIALQRTSDPAKLAQLHNHLQYLASIDPCAETASWEDVSKALDAVKHAVMGLVHFLQHHGIRKPQESSLAGGSANNNNTKYKISLCRDLNHRRVCPRGASCTFAHSQEEVERYRARNRGKHIKSSMPMAMPSIPPGGKKPLPLGSEVPAHTGPMMPISPIRYMQPPAQPTRGFLEPNCSIPPAAHNLPPSGVHPQLLRAHHSPIGRQQQQQHAALNGLLVPPAPGRYEQRFNYGPAPAPSRNNATREYPGNSPTQPPQRNPPNYNNISNNNNNNNNNNIHNHNKSFCSMLPTDVYHSPYFGNEATGNSKGNAELPAATKLGHPAASGNPWEHTYMPQALATLPPPSSKYPSRVMSTILPATADTSFYEKKPPSNNVNIDLDVESAAHAESMPLFRPNNNNNNSSSGNNNNSSSSNNNNNNNNISLIFWNNSNKDSANFVRSDSILDDDASTSDVPTGSSMHSRYGPICPKRSTTNWHNWPMEHDPNNKNEFLSDKSTTAGELNFAGFEPKPAYKPEHNDNLNVNANKNSAGRDSVYIWNNDLNANATSPSSNYWNNSSSSSEPAGSHNERLKQLDGKPMLLSEDSLEGGIDSGMMSELEKNLVDIVEVWSNPDDSGIKLD</sequence>
<dbReference type="GO" id="GO:0061630">
    <property type="term" value="F:ubiquitin protein ligase activity"/>
    <property type="evidence" value="ECO:0007669"/>
    <property type="project" value="UniProtKB-EC"/>
</dbReference>
<evidence type="ECO:0000256" key="3">
    <source>
        <dbReference type="ARBA" id="ARBA00004906"/>
    </source>
</evidence>
<keyword evidence="5" id="KW-0963">Cytoplasm</keyword>
<dbReference type="Proteomes" id="UP000008792">
    <property type="component" value="Unassembled WGS sequence"/>
</dbReference>
<dbReference type="InterPro" id="IPR001841">
    <property type="entry name" value="Znf_RING"/>
</dbReference>
<evidence type="ECO:0000259" key="13">
    <source>
        <dbReference type="PROSITE" id="PS50089"/>
    </source>
</evidence>
<dbReference type="Pfam" id="PF14634">
    <property type="entry name" value="zf-RING_5"/>
    <property type="match status" value="1"/>
</dbReference>
<dbReference type="Gene3D" id="3.30.40.10">
    <property type="entry name" value="Zinc/RING finger domain, C3HC4 (zinc finger)"/>
    <property type="match status" value="1"/>
</dbReference>
<dbReference type="InterPro" id="IPR036855">
    <property type="entry name" value="Znf_CCCH_sf"/>
</dbReference>
<evidence type="ECO:0000256" key="9">
    <source>
        <dbReference type="ARBA" id="ARBA00022833"/>
    </source>
</evidence>
<dbReference type="FunFam" id="3.30.40.10:FF:000047">
    <property type="entry name" value="Roquin-2 isoform 1"/>
    <property type="match status" value="1"/>
</dbReference>
<dbReference type="GO" id="GO:0035613">
    <property type="term" value="F:RNA stem-loop binding"/>
    <property type="evidence" value="ECO:0007669"/>
    <property type="project" value="TreeGrafter"/>
</dbReference>
<feature type="region of interest" description="Disordered" evidence="12">
    <location>
        <begin position="949"/>
        <end position="971"/>
    </location>
</feature>
<dbReference type="SMART" id="SM00184">
    <property type="entry name" value="RING"/>
    <property type="match status" value="1"/>
</dbReference>
<evidence type="ECO:0000313" key="15">
    <source>
        <dbReference type="EMBL" id="KRF83904.1"/>
    </source>
</evidence>
<feature type="compositionally biased region" description="Low complexity" evidence="12">
    <location>
        <begin position="799"/>
        <end position="820"/>
    </location>
</feature>
<dbReference type="EC" id="2.3.2.27" evidence="4"/>
<keyword evidence="9 11" id="KW-0862">Zinc</keyword>
<feature type="region of interest" description="Disordered" evidence="12">
    <location>
        <begin position="794"/>
        <end position="820"/>
    </location>
</feature>
<feature type="compositionally biased region" description="Low complexity" evidence="12">
    <location>
        <begin position="950"/>
        <end position="963"/>
    </location>
</feature>
<evidence type="ECO:0000256" key="2">
    <source>
        <dbReference type="ARBA" id="ARBA00004201"/>
    </source>
</evidence>
<keyword evidence="8 11" id="KW-0863">Zinc-finger</keyword>
<dbReference type="FunFam" id="4.10.1000.10:FF:000004">
    <property type="entry name" value="roquin-1 isoform X2"/>
    <property type="match status" value="1"/>
</dbReference>
<evidence type="ECO:0000259" key="14">
    <source>
        <dbReference type="PROSITE" id="PS50103"/>
    </source>
</evidence>
<evidence type="ECO:0000256" key="10">
    <source>
        <dbReference type="ARBA" id="ARBA00022884"/>
    </source>
</evidence>
<evidence type="ECO:0000256" key="11">
    <source>
        <dbReference type="PROSITE-ProRule" id="PRU00723"/>
    </source>
</evidence>
<dbReference type="InterPro" id="IPR041523">
    <property type="entry name" value="ROQ_II"/>
</dbReference>
<dbReference type="InterPro" id="IPR048575">
    <property type="entry name" value="Roquin_1_2-like_ROQ"/>
</dbReference>
<dbReference type="OrthoDB" id="10067217at2759"/>
<feature type="compositionally biased region" description="Polar residues" evidence="12">
    <location>
        <begin position="853"/>
        <end position="863"/>
    </location>
</feature>
<feature type="compositionally biased region" description="Low complexity" evidence="12">
    <location>
        <begin position="663"/>
        <end position="682"/>
    </location>
</feature>
<dbReference type="Pfam" id="PF18386">
    <property type="entry name" value="ROQ_II"/>
    <property type="match status" value="1"/>
</dbReference>
<dbReference type="SMR" id="A0A0Q9WUK9"/>
<dbReference type="Gene3D" id="1.20.120.1790">
    <property type="match status" value="1"/>
</dbReference>
<gene>
    <name evidence="15" type="primary">Dvir\GJ12622</name>
    <name evidence="15" type="ORF">Dvir_GJ12622</name>
</gene>